<sequence length="176" mass="19900">MDRRTEKFWRLNQRHRQLAVQERRALNRLNGPKASKIADEMRAVRQRIAKIPRAMLACLALLVLGGCLQDPHACSPPQAIIHDLAGDWTAVQEQWAQNAVHRGDPFPLTFDAGGSVFEDGEHCGEWWAVGRILVIEKPCRTRGSLDAEVCGDRAWLTHGIDYPQHSSFDLARRSSR</sequence>
<evidence type="ECO:0000313" key="2">
    <source>
        <dbReference type="EMBL" id="QJB04879.1"/>
    </source>
</evidence>
<dbReference type="EMBL" id="MT143891">
    <property type="protein sequence ID" value="QJB04879.1"/>
    <property type="molecule type" value="Genomic_DNA"/>
</dbReference>
<organism evidence="1">
    <name type="scientific">viral metagenome</name>
    <dbReference type="NCBI Taxonomy" id="1070528"/>
    <lineage>
        <taxon>unclassified sequences</taxon>
        <taxon>metagenomes</taxon>
        <taxon>organismal metagenomes</taxon>
    </lineage>
</organism>
<gene>
    <name evidence="1" type="ORF">MM171A00153_0011</name>
    <name evidence="2" type="ORF">MM171B00165_0055</name>
</gene>
<dbReference type="AlphaFoldDB" id="A0A6M3M7X6"/>
<accession>A0A6M3M7X6</accession>
<proteinExistence type="predicted"/>
<reference evidence="1" key="1">
    <citation type="submission" date="2020-03" db="EMBL/GenBank/DDBJ databases">
        <title>The deep terrestrial virosphere.</title>
        <authorList>
            <person name="Holmfeldt K."/>
            <person name="Nilsson E."/>
            <person name="Simone D."/>
            <person name="Lopez-Fernandez M."/>
            <person name="Wu X."/>
            <person name="de Brujin I."/>
            <person name="Lundin D."/>
            <person name="Andersson A."/>
            <person name="Bertilsson S."/>
            <person name="Dopson M."/>
        </authorList>
    </citation>
    <scope>NUCLEOTIDE SEQUENCE</scope>
    <source>
        <strain evidence="1">MM171A00153</strain>
        <strain evidence="2">MM171B00165</strain>
    </source>
</reference>
<name>A0A6M3M7X6_9ZZZZ</name>
<evidence type="ECO:0000313" key="1">
    <source>
        <dbReference type="EMBL" id="QJB00992.1"/>
    </source>
</evidence>
<protein>
    <submittedName>
        <fullName evidence="1">Uncharacterized protein</fullName>
    </submittedName>
</protein>
<dbReference type="EMBL" id="MT143704">
    <property type="protein sequence ID" value="QJB00992.1"/>
    <property type="molecule type" value="Genomic_DNA"/>
</dbReference>